<keyword evidence="4" id="KW-1185">Reference proteome</keyword>
<evidence type="ECO:0000256" key="2">
    <source>
        <dbReference type="SAM" id="SignalP"/>
    </source>
</evidence>
<evidence type="ECO:0000313" key="3">
    <source>
        <dbReference type="EMBL" id="MTH79185.1"/>
    </source>
</evidence>
<feature type="chain" id="PRO_5027000761" evidence="2">
    <location>
        <begin position="22"/>
        <end position="226"/>
    </location>
</feature>
<reference evidence="3 4" key="1">
    <citation type="submission" date="2019-11" db="EMBL/GenBank/DDBJ databases">
        <authorList>
            <person name="Dong K."/>
        </authorList>
    </citation>
    <scope>NUCLEOTIDE SEQUENCE [LARGE SCALE GENOMIC DNA]</scope>
    <source>
        <strain evidence="3 4">NBRC 111993</strain>
    </source>
</reference>
<feature type="signal peptide" evidence="2">
    <location>
        <begin position="1"/>
        <end position="21"/>
    </location>
</feature>
<dbReference type="OrthoDB" id="7876889at2"/>
<dbReference type="AlphaFoldDB" id="A0A6L6JDA1"/>
<gene>
    <name evidence="3" type="ORF">GL286_15770</name>
</gene>
<feature type="region of interest" description="Disordered" evidence="1">
    <location>
        <begin position="143"/>
        <end position="165"/>
    </location>
</feature>
<dbReference type="RefSeq" id="WP_155096539.1">
    <property type="nucleotide sequence ID" value="NZ_WMIE01000011.1"/>
</dbReference>
<dbReference type="PANTHER" id="PTHR36505">
    <property type="entry name" value="BLR1072 PROTEIN"/>
    <property type="match status" value="1"/>
</dbReference>
<evidence type="ECO:0000313" key="4">
    <source>
        <dbReference type="Proteomes" id="UP000478183"/>
    </source>
</evidence>
<name>A0A6L6JDA1_9RHOB</name>
<accession>A0A6L6JDA1</accession>
<sequence length="226" mass="22944">MSRLFSTTALILVFAGGSALAQTATTPPAAEPAAPTAPMTAPTITAPEGFMADKVVFSADNLDGVTVYDATGERIGEVHGLVFANGATTGMGATPPVSTVNPAADPIAPVTTTEPAGMATTAPATGEAAKVEGEKIGNVGHDATTMTPTDATTPPAQSADATAPTDQGAITQAVIDVGGFLGMGEHRVAIPVEELVAYRKDDELRIYLPKTREQLMALPKFEANPA</sequence>
<dbReference type="SUPFAM" id="SSF50346">
    <property type="entry name" value="PRC-barrel domain"/>
    <property type="match status" value="1"/>
</dbReference>
<comment type="caution">
    <text evidence="3">The sequence shown here is derived from an EMBL/GenBank/DDBJ whole genome shotgun (WGS) entry which is preliminary data.</text>
</comment>
<protein>
    <submittedName>
        <fullName evidence="3">Photosystem reaction center protein H</fullName>
    </submittedName>
</protein>
<dbReference type="Gene3D" id="2.30.30.240">
    <property type="entry name" value="PRC-barrel domain"/>
    <property type="match status" value="1"/>
</dbReference>
<proteinExistence type="predicted"/>
<evidence type="ECO:0000256" key="1">
    <source>
        <dbReference type="SAM" id="MobiDB-lite"/>
    </source>
</evidence>
<dbReference type="Proteomes" id="UP000478183">
    <property type="component" value="Unassembled WGS sequence"/>
</dbReference>
<keyword evidence="2" id="KW-0732">Signal</keyword>
<organism evidence="3 4">
    <name type="scientific">Paracoccus aestuariivivens</name>
    <dbReference type="NCBI Taxonomy" id="1820333"/>
    <lineage>
        <taxon>Bacteria</taxon>
        <taxon>Pseudomonadati</taxon>
        <taxon>Pseudomonadota</taxon>
        <taxon>Alphaproteobacteria</taxon>
        <taxon>Rhodobacterales</taxon>
        <taxon>Paracoccaceae</taxon>
        <taxon>Paracoccus</taxon>
    </lineage>
</organism>
<dbReference type="PANTHER" id="PTHR36505:SF1">
    <property type="entry name" value="BLR1072 PROTEIN"/>
    <property type="match status" value="1"/>
</dbReference>
<dbReference type="InterPro" id="IPR011033">
    <property type="entry name" value="PRC_barrel-like_sf"/>
</dbReference>
<dbReference type="EMBL" id="WMIE01000011">
    <property type="protein sequence ID" value="MTH79185.1"/>
    <property type="molecule type" value="Genomic_DNA"/>
</dbReference>